<evidence type="ECO:0000313" key="2">
    <source>
        <dbReference type="Proteomes" id="UP000076532"/>
    </source>
</evidence>
<dbReference type="OrthoDB" id="2748701at2759"/>
<proteinExistence type="predicted"/>
<accession>A0A167W018</accession>
<sequence>MDCVPTEIWTKIFSHACTDSGLTGCSLALVSRFFRAASEPVKLQSIALSGPRRIIDFESTLCAIPAHLRRVRYLFLSD</sequence>
<evidence type="ECO:0000313" key="1">
    <source>
        <dbReference type="EMBL" id="KZP05551.1"/>
    </source>
</evidence>
<dbReference type="Proteomes" id="UP000076532">
    <property type="component" value="Unassembled WGS sequence"/>
</dbReference>
<evidence type="ECO:0008006" key="3">
    <source>
        <dbReference type="Google" id="ProtNLM"/>
    </source>
</evidence>
<feature type="non-terminal residue" evidence="1">
    <location>
        <position position="78"/>
    </location>
</feature>
<name>A0A167W018_9AGAM</name>
<reference evidence="1 2" key="1">
    <citation type="journal article" date="2016" name="Mol. Biol. Evol.">
        <title>Comparative Genomics of Early-Diverging Mushroom-Forming Fungi Provides Insights into the Origins of Lignocellulose Decay Capabilities.</title>
        <authorList>
            <person name="Nagy L.G."/>
            <person name="Riley R."/>
            <person name="Tritt A."/>
            <person name="Adam C."/>
            <person name="Daum C."/>
            <person name="Floudas D."/>
            <person name="Sun H."/>
            <person name="Yadav J.S."/>
            <person name="Pangilinan J."/>
            <person name="Larsson K.H."/>
            <person name="Matsuura K."/>
            <person name="Barry K."/>
            <person name="Labutti K."/>
            <person name="Kuo R."/>
            <person name="Ohm R.A."/>
            <person name="Bhattacharya S.S."/>
            <person name="Shirouzu T."/>
            <person name="Yoshinaga Y."/>
            <person name="Martin F.M."/>
            <person name="Grigoriev I.V."/>
            <person name="Hibbett D.S."/>
        </authorList>
    </citation>
    <scope>NUCLEOTIDE SEQUENCE [LARGE SCALE GENOMIC DNA]</scope>
    <source>
        <strain evidence="1 2">CBS 109695</strain>
    </source>
</reference>
<dbReference type="EMBL" id="KV417832">
    <property type="protein sequence ID" value="KZP05551.1"/>
    <property type="molecule type" value="Genomic_DNA"/>
</dbReference>
<gene>
    <name evidence="1" type="ORF">FIBSPDRAFT_702196</name>
</gene>
<organism evidence="1 2">
    <name type="scientific">Athelia psychrophila</name>
    <dbReference type="NCBI Taxonomy" id="1759441"/>
    <lineage>
        <taxon>Eukaryota</taxon>
        <taxon>Fungi</taxon>
        <taxon>Dikarya</taxon>
        <taxon>Basidiomycota</taxon>
        <taxon>Agaricomycotina</taxon>
        <taxon>Agaricomycetes</taxon>
        <taxon>Agaricomycetidae</taxon>
        <taxon>Atheliales</taxon>
        <taxon>Atheliaceae</taxon>
        <taxon>Athelia</taxon>
    </lineage>
</organism>
<protein>
    <recommendedName>
        <fullName evidence="3">F-box domain-containing protein</fullName>
    </recommendedName>
</protein>
<keyword evidence="2" id="KW-1185">Reference proteome</keyword>
<dbReference type="AlphaFoldDB" id="A0A167W018"/>